<reference evidence="3" key="1">
    <citation type="submission" date="2018-06" db="EMBL/GenBank/DDBJ databases">
        <authorList>
            <person name="Zhirakovskaya E."/>
        </authorList>
    </citation>
    <scope>NUCLEOTIDE SEQUENCE</scope>
</reference>
<protein>
    <recommendedName>
        <fullName evidence="4">3-oxoacyl-[acyl-carrier protein] reductase</fullName>
    </recommendedName>
</protein>
<dbReference type="PANTHER" id="PTHR42760">
    <property type="entry name" value="SHORT-CHAIN DEHYDROGENASES/REDUCTASES FAMILY MEMBER"/>
    <property type="match status" value="1"/>
</dbReference>
<dbReference type="InterPro" id="IPR036291">
    <property type="entry name" value="NAD(P)-bd_dom_sf"/>
</dbReference>
<sequence length="235" mass="24146">MSNSGGRMSGKCCIVTGGARGLGRAIAAAFIREGALILITDIDEAAGAEAASDIGAKFAVQDVTREDRWPEIIAACQDQFDGFDVLVNNAGLVETGAKTGGGVSPEDTSLSAWKRTFSVNVDGVFLGCRAAIPAMRQSGGGSIINMSSVASLTPTPFLTAYGASKAAVAHLSTSVALHGAPDKIRCNSVHPGQVQTDLHSNMVRDMASMADAPVSDVEADFAARIPLSEFGQASD</sequence>
<dbReference type="Pfam" id="PF00106">
    <property type="entry name" value="adh_short"/>
    <property type="match status" value="1"/>
</dbReference>
<accession>A0A3B0R8L0</accession>
<dbReference type="SUPFAM" id="SSF51735">
    <property type="entry name" value="NAD(P)-binding Rossmann-fold domains"/>
    <property type="match status" value="1"/>
</dbReference>
<dbReference type="PANTHER" id="PTHR42760:SF115">
    <property type="entry name" value="3-OXOACYL-[ACYL-CARRIER-PROTEIN] REDUCTASE FABG"/>
    <property type="match status" value="1"/>
</dbReference>
<comment type="similarity">
    <text evidence="1">Belongs to the short-chain dehydrogenases/reductases (SDR) family.</text>
</comment>
<organism evidence="3">
    <name type="scientific">hydrothermal vent metagenome</name>
    <dbReference type="NCBI Taxonomy" id="652676"/>
    <lineage>
        <taxon>unclassified sequences</taxon>
        <taxon>metagenomes</taxon>
        <taxon>ecological metagenomes</taxon>
    </lineage>
</organism>
<name>A0A3B0R8L0_9ZZZZ</name>
<feature type="non-terminal residue" evidence="3">
    <location>
        <position position="235"/>
    </location>
</feature>
<dbReference type="EMBL" id="UOEF01000058">
    <property type="protein sequence ID" value="VAV88802.1"/>
    <property type="molecule type" value="Genomic_DNA"/>
</dbReference>
<dbReference type="Gene3D" id="3.40.50.720">
    <property type="entry name" value="NAD(P)-binding Rossmann-like Domain"/>
    <property type="match status" value="1"/>
</dbReference>
<evidence type="ECO:0000256" key="1">
    <source>
        <dbReference type="ARBA" id="ARBA00006484"/>
    </source>
</evidence>
<dbReference type="PRINTS" id="PR00081">
    <property type="entry name" value="GDHRDH"/>
</dbReference>
<dbReference type="PRINTS" id="PR00080">
    <property type="entry name" value="SDRFAMILY"/>
</dbReference>
<dbReference type="PROSITE" id="PS00061">
    <property type="entry name" value="ADH_SHORT"/>
    <property type="match status" value="1"/>
</dbReference>
<gene>
    <name evidence="3" type="ORF">MNBD_ALPHA04-2103</name>
</gene>
<proteinExistence type="inferred from homology"/>
<evidence type="ECO:0008006" key="4">
    <source>
        <dbReference type="Google" id="ProtNLM"/>
    </source>
</evidence>
<dbReference type="GO" id="GO:0016616">
    <property type="term" value="F:oxidoreductase activity, acting on the CH-OH group of donors, NAD or NADP as acceptor"/>
    <property type="evidence" value="ECO:0007669"/>
    <property type="project" value="TreeGrafter"/>
</dbReference>
<dbReference type="InterPro" id="IPR002347">
    <property type="entry name" value="SDR_fam"/>
</dbReference>
<evidence type="ECO:0000256" key="2">
    <source>
        <dbReference type="ARBA" id="ARBA00023002"/>
    </source>
</evidence>
<dbReference type="AlphaFoldDB" id="A0A3B0R8L0"/>
<evidence type="ECO:0000313" key="3">
    <source>
        <dbReference type="EMBL" id="VAV88802.1"/>
    </source>
</evidence>
<dbReference type="FunFam" id="3.40.50.720:FF:000084">
    <property type="entry name" value="Short-chain dehydrogenase reductase"/>
    <property type="match status" value="1"/>
</dbReference>
<keyword evidence="2" id="KW-0560">Oxidoreductase</keyword>
<dbReference type="InterPro" id="IPR020904">
    <property type="entry name" value="Sc_DH/Rdtase_CS"/>
</dbReference>